<dbReference type="Proteomes" id="UP000799438">
    <property type="component" value="Unassembled WGS sequence"/>
</dbReference>
<keyword evidence="5 7" id="KW-0808">Transferase</keyword>
<keyword evidence="4 7" id="KW-0032">Aminotransferase</keyword>
<dbReference type="GeneID" id="54298831"/>
<dbReference type="InterPro" id="IPR015422">
    <property type="entry name" value="PyrdxlP-dep_Trfase_small"/>
</dbReference>
<dbReference type="InterPro" id="IPR015421">
    <property type="entry name" value="PyrdxlP-dep_Trfase_major"/>
</dbReference>
<dbReference type="RefSeq" id="XP_033392376.1">
    <property type="nucleotide sequence ID" value="XM_033541335.1"/>
</dbReference>
<protein>
    <recommendedName>
        <fullName evidence="7">Aspartate aminotransferase</fullName>
        <ecNumber evidence="7">2.6.1.1</ecNumber>
    </recommendedName>
</protein>
<dbReference type="GO" id="GO:0005829">
    <property type="term" value="C:cytosol"/>
    <property type="evidence" value="ECO:0007669"/>
    <property type="project" value="TreeGrafter"/>
</dbReference>
<evidence type="ECO:0000313" key="10">
    <source>
        <dbReference type="Proteomes" id="UP000799438"/>
    </source>
</evidence>
<dbReference type="InterPro" id="IPR015424">
    <property type="entry name" value="PyrdxlP-dep_Trfase"/>
</dbReference>
<dbReference type="PRINTS" id="PR00799">
    <property type="entry name" value="TRANSAMINASE"/>
</dbReference>
<comment type="miscellaneous">
    <text evidence="7">In eukaryotes there are cytoplasmic, mitochondrial and chloroplastic isozymes.</text>
</comment>
<dbReference type="InterPro" id="IPR004838">
    <property type="entry name" value="NHTrfase_class1_PyrdxlP-BS"/>
</dbReference>
<dbReference type="OrthoDB" id="550424at2759"/>
<dbReference type="GO" id="GO:0004069">
    <property type="term" value="F:L-aspartate:2-oxoglutarate aminotransferase activity"/>
    <property type="evidence" value="ECO:0007669"/>
    <property type="project" value="UniProtKB-EC"/>
</dbReference>
<evidence type="ECO:0000256" key="4">
    <source>
        <dbReference type="ARBA" id="ARBA00022576"/>
    </source>
</evidence>
<dbReference type="InterPro" id="IPR000796">
    <property type="entry name" value="Asp_trans"/>
</dbReference>
<evidence type="ECO:0000256" key="7">
    <source>
        <dbReference type="RuleBase" id="RU000480"/>
    </source>
</evidence>
<evidence type="ECO:0000256" key="3">
    <source>
        <dbReference type="ARBA" id="ARBA00011738"/>
    </source>
</evidence>
<dbReference type="CDD" id="cd00609">
    <property type="entry name" value="AAT_like"/>
    <property type="match status" value="1"/>
</dbReference>
<keyword evidence="10" id="KW-1185">Reference proteome</keyword>
<comment type="similarity">
    <text evidence="2">Belongs to the class-I pyridoxal-phosphate-dependent aminotransferase family.</text>
</comment>
<feature type="domain" description="Aminotransferase class I/classII large" evidence="8">
    <location>
        <begin position="26"/>
        <end position="325"/>
    </location>
</feature>
<dbReference type="SUPFAM" id="SSF53383">
    <property type="entry name" value="PLP-dependent transferases"/>
    <property type="match status" value="1"/>
</dbReference>
<name>A0A6A6AZG7_9PEZI</name>
<dbReference type="GO" id="GO:0030170">
    <property type="term" value="F:pyridoxal phosphate binding"/>
    <property type="evidence" value="ECO:0007669"/>
    <property type="project" value="InterPro"/>
</dbReference>
<accession>A0A6A6AZG7</accession>
<sequence length="338" mass="37304">MSGFPPFVAHAQALVFGEETPVLAPRIASVQTISGTGACHVGARFLTDTLGAKRVWFPDPTWGNHHLIWTMAAGHVEQKLHPYYNPKTRSLDFEGMMATLRAEGQKGDIIVLHACAHNPTGLDPTKEQWQQIADVCEDKGIFPFFDSAYQGFASGDLDRDAWAIRHFASRGLEIAVAQSFSKNFGLYGQRVGAFHLLLSKPEAQPNTLSQIVRVIRGEISVCPLYGARVVAAILSDKQLRNEWLDDLRTMSERLKEMRQALYSELQKRGTPGTWEHIVDQIGMFSYTGLNAEQARILRDDHHIYMMKTGRASIAGLNTTNVESVGAAIDAVVRAAGSS</sequence>
<dbReference type="FunFam" id="3.40.640.10:FF:000066">
    <property type="entry name" value="Aspartate aminotransferase"/>
    <property type="match status" value="1"/>
</dbReference>
<evidence type="ECO:0000256" key="5">
    <source>
        <dbReference type="ARBA" id="ARBA00022679"/>
    </source>
</evidence>
<comment type="subunit">
    <text evidence="3 7">Homodimer.</text>
</comment>
<evidence type="ECO:0000256" key="1">
    <source>
        <dbReference type="ARBA" id="ARBA00001933"/>
    </source>
</evidence>
<dbReference type="Gene3D" id="3.40.640.10">
    <property type="entry name" value="Type I PLP-dependent aspartate aminotransferase-like (Major domain)"/>
    <property type="match status" value="1"/>
</dbReference>
<dbReference type="EMBL" id="ML995515">
    <property type="protein sequence ID" value="KAF2136658.1"/>
    <property type="molecule type" value="Genomic_DNA"/>
</dbReference>
<comment type="cofactor">
    <cofactor evidence="1">
        <name>pyridoxal 5'-phosphate</name>
        <dbReference type="ChEBI" id="CHEBI:597326"/>
    </cofactor>
</comment>
<evidence type="ECO:0000313" key="9">
    <source>
        <dbReference type="EMBL" id="KAF2136658.1"/>
    </source>
</evidence>
<dbReference type="GO" id="GO:0006532">
    <property type="term" value="P:aspartate biosynthetic process"/>
    <property type="evidence" value="ECO:0007669"/>
    <property type="project" value="TreeGrafter"/>
</dbReference>
<dbReference type="PANTHER" id="PTHR11879:SF20">
    <property type="entry name" value="ASPARTATE AMINOTRANSFERASE"/>
    <property type="match status" value="1"/>
</dbReference>
<dbReference type="Gene3D" id="3.90.1150.10">
    <property type="entry name" value="Aspartate Aminotransferase, domain 1"/>
    <property type="match status" value="1"/>
</dbReference>
<evidence type="ECO:0000256" key="2">
    <source>
        <dbReference type="ARBA" id="ARBA00007441"/>
    </source>
</evidence>
<keyword evidence="6" id="KW-0663">Pyridoxal phosphate</keyword>
<dbReference type="InterPro" id="IPR004839">
    <property type="entry name" value="Aminotransferase_I/II_large"/>
</dbReference>
<gene>
    <name evidence="9" type="ORF">K452DRAFT_292253</name>
</gene>
<evidence type="ECO:0000259" key="8">
    <source>
        <dbReference type="Pfam" id="PF00155"/>
    </source>
</evidence>
<dbReference type="PROSITE" id="PS00105">
    <property type="entry name" value="AA_TRANSFER_CLASS_1"/>
    <property type="match status" value="1"/>
</dbReference>
<evidence type="ECO:0000256" key="6">
    <source>
        <dbReference type="ARBA" id="ARBA00022898"/>
    </source>
</evidence>
<dbReference type="Pfam" id="PF00155">
    <property type="entry name" value="Aminotran_1_2"/>
    <property type="match status" value="1"/>
</dbReference>
<reference evidence="9" key="1">
    <citation type="journal article" date="2020" name="Stud. Mycol.">
        <title>101 Dothideomycetes genomes: a test case for predicting lifestyles and emergence of pathogens.</title>
        <authorList>
            <person name="Haridas S."/>
            <person name="Albert R."/>
            <person name="Binder M."/>
            <person name="Bloem J."/>
            <person name="Labutti K."/>
            <person name="Salamov A."/>
            <person name="Andreopoulos B."/>
            <person name="Baker S."/>
            <person name="Barry K."/>
            <person name="Bills G."/>
            <person name="Bluhm B."/>
            <person name="Cannon C."/>
            <person name="Castanera R."/>
            <person name="Culley D."/>
            <person name="Daum C."/>
            <person name="Ezra D."/>
            <person name="Gonzalez J."/>
            <person name="Henrissat B."/>
            <person name="Kuo A."/>
            <person name="Liang C."/>
            <person name="Lipzen A."/>
            <person name="Lutzoni F."/>
            <person name="Magnuson J."/>
            <person name="Mondo S."/>
            <person name="Nolan M."/>
            <person name="Ohm R."/>
            <person name="Pangilinan J."/>
            <person name="Park H.-J."/>
            <person name="Ramirez L."/>
            <person name="Alfaro M."/>
            <person name="Sun H."/>
            <person name="Tritt A."/>
            <person name="Yoshinaga Y."/>
            <person name="Zwiers L.-H."/>
            <person name="Turgeon B."/>
            <person name="Goodwin S."/>
            <person name="Spatafora J."/>
            <person name="Crous P."/>
            <person name="Grigoriev I."/>
        </authorList>
    </citation>
    <scope>NUCLEOTIDE SEQUENCE</scope>
    <source>
        <strain evidence="9">CBS 121167</strain>
    </source>
</reference>
<organism evidence="9 10">
    <name type="scientific">Aplosporella prunicola CBS 121167</name>
    <dbReference type="NCBI Taxonomy" id="1176127"/>
    <lineage>
        <taxon>Eukaryota</taxon>
        <taxon>Fungi</taxon>
        <taxon>Dikarya</taxon>
        <taxon>Ascomycota</taxon>
        <taxon>Pezizomycotina</taxon>
        <taxon>Dothideomycetes</taxon>
        <taxon>Dothideomycetes incertae sedis</taxon>
        <taxon>Botryosphaeriales</taxon>
        <taxon>Aplosporellaceae</taxon>
        <taxon>Aplosporella</taxon>
    </lineage>
</organism>
<proteinExistence type="inferred from homology"/>
<dbReference type="EC" id="2.6.1.1" evidence="7"/>
<comment type="catalytic activity">
    <reaction evidence="7">
        <text>L-aspartate + 2-oxoglutarate = oxaloacetate + L-glutamate</text>
        <dbReference type="Rhea" id="RHEA:21824"/>
        <dbReference type="ChEBI" id="CHEBI:16452"/>
        <dbReference type="ChEBI" id="CHEBI:16810"/>
        <dbReference type="ChEBI" id="CHEBI:29985"/>
        <dbReference type="ChEBI" id="CHEBI:29991"/>
        <dbReference type="EC" id="2.6.1.1"/>
    </reaction>
</comment>
<dbReference type="AlphaFoldDB" id="A0A6A6AZG7"/>
<dbReference type="PANTHER" id="PTHR11879">
    <property type="entry name" value="ASPARTATE AMINOTRANSFERASE"/>
    <property type="match status" value="1"/>
</dbReference>